<sequence length="40" mass="4792">MSKMLQRWQMRMFVDIALLQSAKRSLLLRKQNQRKASVSI</sequence>
<organism evidence="1 2">
    <name type="scientific">Anoxybacteroides rupiense</name>
    <dbReference type="NCBI Taxonomy" id="311460"/>
    <lineage>
        <taxon>Bacteria</taxon>
        <taxon>Bacillati</taxon>
        <taxon>Bacillota</taxon>
        <taxon>Bacilli</taxon>
        <taxon>Bacillales</taxon>
        <taxon>Anoxybacillaceae</taxon>
        <taxon>Anoxybacteroides</taxon>
    </lineage>
</organism>
<reference evidence="1 2" key="1">
    <citation type="submission" date="2023-03" db="EMBL/GenBank/DDBJ databases">
        <title>Bacillus Genome Sequencing.</title>
        <authorList>
            <person name="Dunlap C."/>
        </authorList>
    </citation>
    <scope>NUCLEOTIDE SEQUENCE [LARGE SCALE GENOMIC DNA]</scope>
    <source>
        <strain evidence="1 2">NRS-38</strain>
    </source>
</reference>
<name>A0ABD5IU52_9BACL</name>
<accession>A0ABD5IU52</accession>
<dbReference type="AlphaFoldDB" id="A0ABD5IU52"/>
<comment type="caution">
    <text evidence="1">The sequence shown here is derived from an EMBL/GenBank/DDBJ whole genome shotgun (WGS) entry which is preliminary data.</text>
</comment>
<dbReference type="Proteomes" id="UP001339962">
    <property type="component" value="Unassembled WGS sequence"/>
</dbReference>
<dbReference type="EMBL" id="JARTLI010000004">
    <property type="protein sequence ID" value="MED5050926.1"/>
    <property type="molecule type" value="Genomic_DNA"/>
</dbReference>
<proteinExistence type="predicted"/>
<evidence type="ECO:0000313" key="1">
    <source>
        <dbReference type="EMBL" id="MED5050926.1"/>
    </source>
</evidence>
<dbReference type="RefSeq" id="WP_255357487.1">
    <property type="nucleotide sequence ID" value="NZ_JAHSSG010000001.1"/>
</dbReference>
<evidence type="ECO:0000313" key="2">
    <source>
        <dbReference type="Proteomes" id="UP001339962"/>
    </source>
</evidence>
<protein>
    <submittedName>
        <fullName evidence="1">Uncharacterized protein</fullName>
    </submittedName>
</protein>
<gene>
    <name evidence="1" type="ORF">P9850_03440</name>
</gene>